<dbReference type="AlphaFoldDB" id="A0A0G1TRN5"/>
<gene>
    <name evidence="1" type="ORF">UX80_C0031G0014</name>
</gene>
<name>A0A0G1TRN5_9BACT</name>
<comment type="caution">
    <text evidence="1">The sequence shown here is derived from an EMBL/GenBank/DDBJ whole genome shotgun (WGS) entry which is preliminary data.</text>
</comment>
<organism evidence="1 2">
    <name type="scientific">Candidatus Amesbacteria bacterium GW2011_GWA2_47_11b</name>
    <dbReference type="NCBI Taxonomy" id="1618358"/>
    <lineage>
        <taxon>Bacteria</taxon>
        <taxon>Candidatus Amesiibacteriota</taxon>
    </lineage>
</organism>
<accession>A0A0G1TRN5</accession>
<evidence type="ECO:0000313" key="2">
    <source>
        <dbReference type="Proteomes" id="UP000034307"/>
    </source>
</evidence>
<protein>
    <submittedName>
        <fullName evidence="1">Uncharacterized protein</fullName>
    </submittedName>
</protein>
<dbReference type="Proteomes" id="UP000034307">
    <property type="component" value="Unassembled WGS sequence"/>
</dbReference>
<dbReference type="EMBL" id="LCNO01000031">
    <property type="protein sequence ID" value="KKU56818.1"/>
    <property type="molecule type" value="Genomic_DNA"/>
</dbReference>
<sequence length="75" mass="8346">MIYYKMSGVKGFDEKCTLKSCKPSSNQARKTGSKLSANKVARGFDGFAKRAQALLRGEVEAPYRFARLYAQAYNA</sequence>
<reference evidence="1 2" key="1">
    <citation type="journal article" date="2015" name="Nature">
        <title>rRNA introns, odd ribosomes, and small enigmatic genomes across a large radiation of phyla.</title>
        <authorList>
            <person name="Brown C.T."/>
            <person name="Hug L.A."/>
            <person name="Thomas B.C."/>
            <person name="Sharon I."/>
            <person name="Castelle C.J."/>
            <person name="Singh A."/>
            <person name="Wilkins M.J."/>
            <person name="Williams K.H."/>
            <person name="Banfield J.F."/>
        </authorList>
    </citation>
    <scope>NUCLEOTIDE SEQUENCE [LARGE SCALE GENOMIC DNA]</scope>
</reference>
<proteinExistence type="predicted"/>
<evidence type="ECO:0000313" key="1">
    <source>
        <dbReference type="EMBL" id="KKU56818.1"/>
    </source>
</evidence>
<dbReference type="STRING" id="1618358.UX80_C0031G0014"/>